<reference evidence="2" key="1">
    <citation type="journal article" date="2023" name="G3 (Bethesda)">
        <title>Whole genome assemblies of Zophobas morio and Tenebrio molitor.</title>
        <authorList>
            <person name="Kaur S."/>
            <person name="Stinson S.A."/>
            <person name="diCenzo G.C."/>
        </authorList>
    </citation>
    <scope>NUCLEOTIDE SEQUENCE</scope>
    <source>
        <strain evidence="2">QUZm001</strain>
    </source>
</reference>
<protein>
    <submittedName>
        <fullName evidence="2">Uncharacterized protein</fullName>
    </submittedName>
</protein>
<evidence type="ECO:0000313" key="2">
    <source>
        <dbReference type="EMBL" id="KAJ3661680.1"/>
    </source>
</evidence>
<evidence type="ECO:0000256" key="1">
    <source>
        <dbReference type="SAM" id="MobiDB-lite"/>
    </source>
</evidence>
<name>A0AA38IR52_9CUCU</name>
<sequence length="87" mass="9640">MSTRSTQALMEGSLFRVSNTGMTFNVVGLARCGSVLICPPSSLHSLQPYVQPFQTNLGICFRGARRTRSRSTQTRSIRTRTSLPSFK</sequence>
<dbReference type="AlphaFoldDB" id="A0AA38IR52"/>
<gene>
    <name evidence="2" type="ORF">Zmor_006067</name>
</gene>
<dbReference type="Proteomes" id="UP001168821">
    <property type="component" value="Unassembled WGS sequence"/>
</dbReference>
<comment type="caution">
    <text evidence="2">The sequence shown here is derived from an EMBL/GenBank/DDBJ whole genome shotgun (WGS) entry which is preliminary data.</text>
</comment>
<feature type="region of interest" description="Disordered" evidence="1">
    <location>
        <begin position="65"/>
        <end position="87"/>
    </location>
</feature>
<proteinExistence type="predicted"/>
<keyword evidence="3" id="KW-1185">Reference proteome</keyword>
<feature type="compositionally biased region" description="Low complexity" evidence="1">
    <location>
        <begin position="70"/>
        <end position="87"/>
    </location>
</feature>
<accession>A0AA38IR52</accession>
<dbReference type="EMBL" id="JALNTZ010000002">
    <property type="protein sequence ID" value="KAJ3661680.1"/>
    <property type="molecule type" value="Genomic_DNA"/>
</dbReference>
<organism evidence="2 3">
    <name type="scientific">Zophobas morio</name>
    <dbReference type="NCBI Taxonomy" id="2755281"/>
    <lineage>
        <taxon>Eukaryota</taxon>
        <taxon>Metazoa</taxon>
        <taxon>Ecdysozoa</taxon>
        <taxon>Arthropoda</taxon>
        <taxon>Hexapoda</taxon>
        <taxon>Insecta</taxon>
        <taxon>Pterygota</taxon>
        <taxon>Neoptera</taxon>
        <taxon>Endopterygota</taxon>
        <taxon>Coleoptera</taxon>
        <taxon>Polyphaga</taxon>
        <taxon>Cucujiformia</taxon>
        <taxon>Tenebrionidae</taxon>
        <taxon>Zophobas</taxon>
    </lineage>
</organism>
<evidence type="ECO:0000313" key="3">
    <source>
        <dbReference type="Proteomes" id="UP001168821"/>
    </source>
</evidence>